<keyword evidence="2" id="KW-1185">Reference proteome</keyword>
<dbReference type="AlphaFoldDB" id="A0A9Q9ARS9"/>
<gene>
    <name evidence="1" type="ORF">Slin15195_G046740</name>
</gene>
<evidence type="ECO:0000313" key="1">
    <source>
        <dbReference type="EMBL" id="USW51355.1"/>
    </source>
</evidence>
<reference evidence="1" key="1">
    <citation type="submission" date="2022-06" db="EMBL/GenBank/DDBJ databases">
        <title>Complete genome sequences of two strains of the flax pathogen Septoria linicola.</title>
        <authorList>
            <person name="Lapalu N."/>
            <person name="Simon A."/>
            <person name="Demenou B."/>
            <person name="Paumier D."/>
            <person name="Guillot M.-P."/>
            <person name="Gout L."/>
            <person name="Valade R."/>
        </authorList>
    </citation>
    <scope>NUCLEOTIDE SEQUENCE</scope>
    <source>
        <strain evidence="1">SE15195</strain>
    </source>
</reference>
<organism evidence="1 2">
    <name type="scientific">Septoria linicola</name>
    <dbReference type="NCBI Taxonomy" id="215465"/>
    <lineage>
        <taxon>Eukaryota</taxon>
        <taxon>Fungi</taxon>
        <taxon>Dikarya</taxon>
        <taxon>Ascomycota</taxon>
        <taxon>Pezizomycotina</taxon>
        <taxon>Dothideomycetes</taxon>
        <taxon>Dothideomycetidae</taxon>
        <taxon>Mycosphaerellales</taxon>
        <taxon>Mycosphaerellaceae</taxon>
        <taxon>Septoria</taxon>
    </lineage>
</organism>
<dbReference type="EMBL" id="CP099420">
    <property type="protein sequence ID" value="USW51355.1"/>
    <property type="molecule type" value="Genomic_DNA"/>
</dbReference>
<proteinExistence type="predicted"/>
<dbReference type="Proteomes" id="UP001056384">
    <property type="component" value="Chromosome 3"/>
</dbReference>
<evidence type="ECO:0000313" key="2">
    <source>
        <dbReference type="Proteomes" id="UP001056384"/>
    </source>
</evidence>
<protein>
    <submittedName>
        <fullName evidence="1">Uncharacterized protein</fullName>
    </submittedName>
</protein>
<sequence length="148" mass="17270">MRSTTAEAKKREHTRNDLNYKEWLVRESLQVTERRKYDFHEKHQHANCICQHDFRPSWWQRIVGLLEWDVLPLKAVMARERPSALGQHVISNVATDPYNDANGIDATAQPMLRGGEGIRGADNIHDALLERDEFWSNMLFNTKHRHGA</sequence>
<name>A0A9Q9ARS9_9PEZI</name>
<accession>A0A9Q9ARS9</accession>